<dbReference type="InterPro" id="IPR029044">
    <property type="entry name" value="Nucleotide-diphossugar_trans"/>
</dbReference>
<evidence type="ECO:0000256" key="3">
    <source>
        <dbReference type="ARBA" id="ARBA00022679"/>
    </source>
</evidence>
<dbReference type="InterPro" id="IPR001173">
    <property type="entry name" value="Glyco_trans_2-like"/>
</dbReference>
<dbReference type="PANTHER" id="PTHR22916:SF51">
    <property type="entry name" value="GLYCOSYLTRANSFERASE EPSH-RELATED"/>
    <property type="match status" value="1"/>
</dbReference>
<sequence length="324" mass="37808">MNPKISIIVPVYKVEQYIHKCIDSILMQTFEDFELILVDDGSPDTCGEICDRYADKDIRIKVIHKENGGVSSARNAGLEIAKGDYIGFVDSDDWIEPDMYELLYGMCAEHRCDVAICSSQIYYSNKIVISSNHPFIIHDRNTAMKTMLEGKLYDEVVWTKLFKRNLLEDIKFPVGMSYEDTAFTYKVIHKCKKVCFIGEPKYHYIKRDNSMMDRAVKEVKIDSVLIYDEMCKFMERYYKELYSLVILKLGNCSMVVLNLISMSGRFNEHKVKYYKVTGILNNYFYKTMSLKEYGKSVKFLLFATKLHPLLYKFLINNFAKRGQV</sequence>
<protein>
    <submittedName>
        <fullName evidence="5">Glycosyl transferase</fullName>
    </submittedName>
</protein>
<dbReference type="EMBL" id="LXLX01000046">
    <property type="protein sequence ID" value="OFD89642.1"/>
    <property type="molecule type" value="Genomic_DNA"/>
</dbReference>
<organism evidence="5 6">
    <name type="scientific">Bacillus mycoides</name>
    <dbReference type="NCBI Taxonomy" id="1405"/>
    <lineage>
        <taxon>Bacteria</taxon>
        <taxon>Bacillati</taxon>
        <taxon>Bacillota</taxon>
        <taxon>Bacilli</taxon>
        <taxon>Bacillales</taxon>
        <taxon>Bacillaceae</taxon>
        <taxon>Bacillus</taxon>
        <taxon>Bacillus cereus group</taxon>
    </lineage>
</organism>
<dbReference type="Gene3D" id="3.90.550.10">
    <property type="entry name" value="Spore Coat Polysaccharide Biosynthesis Protein SpsA, Chain A"/>
    <property type="match status" value="1"/>
</dbReference>
<evidence type="ECO:0000256" key="2">
    <source>
        <dbReference type="ARBA" id="ARBA00022676"/>
    </source>
</evidence>
<reference evidence="5 6" key="1">
    <citation type="submission" date="2016-05" db="EMBL/GenBank/DDBJ databases">
        <title>Bacillus thuringiensis and Bacillus weihenstephanensis as novel biocontrol agents of wilt causing Verticillium species.</title>
        <authorList>
            <person name="Hollensteiner J."/>
            <person name="Wemheuer F."/>
            <person name="Harting R."/>
            <person name="Kolarzyk A."/>
            <person name="Diaz-Valerio S."/>
            <person name="Poehlein A."/>
            <person name="Brzuszkiewicz E."/>
            <person name="Nesemann K."/>
            <person name="Braus-Stromeyer S."/>
            <person name="Braus G."/>
            <person name="Daniel R."/>
            <person name="Liesegang H."/>
        </authorList>
    </citation>
    <scope>NUCLEOTIDE SEQUENCE [LARGE SCALE GENOMIC DNA]</scope>
    <source>
        <strain evidence="5 6">GOE11</strain>
    </source>
</reference>
<comment type="similarity">
    <text evidence="1">Belongs to the glycosyltransferase 2 family.</text>
</comment>
<keyword evidence="3 5" id="KW-0808">Transferase</keyword>
<gene>
    <name evidence="5" type="ORF">BWGOE11_37710</name>
</gene>
<proteinExistence type="inferred from homology"/>
<feature type="domain" description="Glycosyltransferase 2-like" evidence="4">
    <location>
        <begin position="6"/>
        <end position="170"/>
    </location>
</feature>
<evidence type="ECO:0000256" key="1">
    <source>
        <dbReference type="ARBA" id="ARBA00006739"/>
    </source>
</evidence>
<evidence type="ECO:0000313" key="6">
    <source>
        <dbReference type="Proteomes" id="UP000175835"/>
    </source>
</evidence>
<comment type="caution">
    <text evidence="5">The sequence shown here is derived from an EMBL/GenBank/DDBJ whole genome shotgun (WGS) entry which is preliminary data.</text>
</comment>
<evidence type="ECO:0000313" key="5">
    <source>
        <dbReference type="EMBL" id="OFD89642.1"/>
    </source>
</evidence>
<dbReference type="PANTHER" id="PTHR22916">
    <property type="entry name" value="GLYCOSYLTRANSFERASE"/>
    <property type="match status" value="1"/>
</dbReference>
<dbReference type="CDD" id="cd00761">
    <property type="entry name" value="Glyco_tranf_GTA_type"/>
    <property type="match status" value="1"/>
</dbReference>
<dbReference type="RefSeq" id="WP_070146828.1">
    <property type="nucleotide sequence ID" value="NZ_LXLX01000046.1"/>
</dbReference>
<dbReference type="AlphaFoldDB" id="A0A1E8BK51"/>
<dbReference type="PATRIC" id="fig|86662.28.peg.3900"/>
<dbReference type="Pfam" id="PF00535">
    <property type="entry name" value="Glycos_transf_2"/>
    <property type="match status" value="1"/>
</dbReference>
<evidence type="ECO:0000259" key="4">
    <source>
        <dbReference type="Pfam" id="PF00535"/>
    </source>
</evidence>
<dbReference type="SUPFAM" id="SSF53448">
    <property type="entry name" value="Nucleotide-diphospho-sugar transferases"/>
    <property type="match status" value="1"/>
</dbReference>
<keyword evidence="2" id="KW-0328">Glycosyltransferase</keyword>
<accession>A0A1E8BK51</accession>
<dbReference type="GO" id="GO:0016757">
    <property type="term" value="F:glycosyltransferase activity"/>
    <property type="evidence" value="ECO:0007669"/>
    <property type="project" value="UniProtKB-KW"/>
</dbReference>
<dbReference type="Proteomes" id="UP000175835">
    <property type="component" value="Unassembled WGS sequence"/>
</dbReference>
<name>A0A1E8BK51_BACMY</name>